<evidence type="ECO:0000256" key="1">
    <source>
        <dbReference type="ARBA" id="ARBA00010209"/>
    </source>
</evidence>
<evidence type="ECO:0000256" key="3">
    <source>
        <dbReference type="PIRSR" id="PIRSR000509-1"/>
    </source>
</evidence>
<feature type="region of interest" description="Disordered" evidence="4">
    <location>
        <begin position="455"/>
        <end position="479"/>
    </location>
</feature>
<dbReference type="OrthoDB" id="3354387at2759"/>
<evidence type="ECO:0000256" key="4">
    <source>
        <dbReference type="SAM" id="MobiDB-lite"/>
    </source>
</evidence>
<dbReference type="PANTHER" id="PTHR40627:SF4">
    <property type="entry name" value="PRENYLTRANSFERASE ASQH1-RELATED"/>
    <property type="match status" value="1"/>
</dbReference>
<dbReference type="Pfam" id="PF11991">
    <property type="entry name" value="Trp_DMAT"/>
    <property type="match status" value="1"/>
</dbReference>
<protein>
    <submittedName>
        <fullName evidence="5">Uncharacterized protein</fullName>
    </submittedName>
</protein>
<name>A0A4Q4TZ18_9PEZI</name>
<sequence length="479" mass="53303">MSTTNGVNGANGTTKSVNTTPVWKTLTQYLPSRDPDTDFWWKYSGLHLALMLEEAEYPPDKQLEALIFFYHWGAPYMGAAPRADGKPLQWKSLVQPDGTPIEYSWKWPQRGGGGIEVRYDFEPIGPHAGSELDPLCQLAAKELMGRLKAAIPSARVDNTWFNHFMSTLFEHDNGKLAAAAARGEPMSSTVLMAAEFLPKSVSFKTYIQPRLLGYPGVTPATVYEESIAGIEAETPARAMVHDFLRNSEESKQMSPFSVGVDNKPGSRLKWYFNSPNTSFESVRAILTLDGRVKTPHLERQLAGLYDLIKTVLGLPEDFPETEHPAIVLGAKSPYSFPPPPPAADGVDAPTPSPVLPGYPYYFDVAPGQDVPGVKWSLPVRNFNRDDLSVAKAFTAWMEKQGRGDYCKRYMSMLTRLAAEKGMRLDESKGLQEFISVLLRPDGEFDVTTYFSAHAFNEQKQQQQQGSPSPRRGTRRRGDD</sequence>
<dbReference type="NCBIfam" id="TIGR03429">
    <property type="entry name" value="arom_pren_DMATS"/>
    <property type="match status" value="1"/>
</dbReference>
<feature type="binding site" evidence="3">
    <location>
        <position position="206"/>
    </location>
    <ligand>
        <name>dimethylallyl diphosphate</name>
        <dbReference type="ChEBI" id="CHEBI:57623"/>
    </ligand>
</feature>
<reference evidence="5 6" key="1">
    <citation type="submission" date="2018-06" db="EMBL/GenBank/DDBJ databases">
        <title>Complete Genomes of Monosporascus.</title>
        <authorList>
            <person name="Robinson A.J."/>
            <person name="Natvig D.O."/>
        </authorList>
    </citation>
    <scope>NUCLEOTIDE SEQUENCE [LARGE SCALE GENOMIC DNA]</scope>
    <source>
        <strain evidence="5 6">CBS 110550</strain>
    </source>
</reference>
<dbReference type="PIRSF" id="PIRSF000509">
    <property type="entry name" value="Trp_DMAT"/>
    <property type="match status" value="1"/>
</dbReference>
<dbReference type="InterPro" id="IPR017795">
    <property type="entry name" value="ABBA_NscD-like"/>
</dbReference>
<dbReference type="SFLD" id="SFLDG01162">
    <property type="entry name" value="I"/>
    <property type="match status" value="1"/>
</dbReference>
<feature type="binding site" evidence="3">
    <location>
        <position position="118"/>
    </location>
    <ligand>
        <name>dimethylallyl diphosphate</name>
        <dbReference type="ChEBI" id="CHEBI:57623"/>
    </ligand>
</feature>
<dbReference type="Proteomes" id="UP000293360">
    <property type="component" value="Unassembled WGS sequence"/>
</dbReference>
<feature type="compositionally biased region" description="Low complexity" evidence="4">
    <location>
        <begin position="458"/>
        <end position="470"/>
    </location>
</feature>
<comment type="similarity">
    <text evidence="1">Belongs to the tryptophan dimethylallyltransferase family.</text>
</comment>
<keyword evidence="2" id="KW-0808">Transferase</keyword>
<dbReference type="EMBL" id="QJNU01000010">
    <property type="protein sequence ID" value="RYP10930.1"/>
    <property type="molecule type" value="Genomic_DNA"/>
</dbReference>
<feature type="binding site" evidence="3">
    <location>
        <position position="204"/>
    </location>
    <ligand>
        <name>dimethylallyl diphosphate</name>
        <dbReference type="ChEBI" id="CHEBI:57623"/>
    </ligand>
</feature>
<evidence type="ECO:0000313" key="5">
    <source>
        <dbReference type="EMBL" id="RYP10930.1"/>
    </source>
</evidence>
<dbReference type="GO" id="GO:0004659">
    <property type="term" value="F:prenyltransferase activity"/>
    <property type="evidence" value="ECO:0007669"/>
    <property type="project" value="TreeGrafter"/>
</dbReference>
<dbReference type="PANTHER" id="PTHR40627">
    <property type="entry name" value="INDOLE PRENYLTRANSFERASE TDIB-RELATED"/>
    <property type="match status" value="1"/>
</dbReference>
<gene>
    <name evidence="5" type="ORF">DL764_000366</name>
</gene>
<accession>A0A4Q4TZ18</accession>
<evidence type="ECO:0000256" key="2">
    <source>
        <dbReference type="ARBA" id="ARBA00022679"/>
    </source>
</evidence>
<dbReference type="SFLD" id="SFLDS00036">
    <property type="entry name" value="Aromatic_Prenyltransferase"/>
    <property type="match status" value="1"/>
</dbReference>
<comment type="caution">
    <text evidence="5">The sequence shown here is derived from an EMBL/GenBank/DDBJ whole genome shotgun (WGS) entry which is preliminary data.</text>
</comment>
<dbReference type="GO" id="GO:0009820">
    <property type="term" value="P:alkaloid metabolic process"/>
    <property type="evidence" value="ECO:0007669"/>
    <property type="project" value="InterPro"/>
</dbReference>
<feature type="binding site" evidence="3">
    <location>
        <position position="267"/>
    </location>
    <ligand>
        <name>dimethylallyl diphosphate</name>
        <dbReference type="ChEBI" id="CHEBI:57623"/>
    </ligand>
</feature>
<organism evidence="5 6">
    <name type="scientific">Monosporascus ibericus</name>
    <dbReference type="NCBI Taxonomy" id="155417"/>
    <lineage>
        <taxon>Eukaryota</taxon>
        <taxon>Fungi</taxon>
        <taxon>Dikarya</taxon>
        <taxon>Ascomycota</taxon>
        <taxon>Pezizomycotina</taxon>
        <taxon>Sordariomycetes</taxon>
        <taxon>Xylariomycetidae</taxon>
        <taxon>Xylariales</taxon>
        <taxon>Xylariales incertae sedis</taxon>
        <taxon>Monosporascus</taxon>
    </lineage>
</organism>
<dbReference type="InterPro" id="IPR012148">
    <property type="entry name" value="ABBA_DMATS-like"/>
</dbReference>
<feature type="binding site" evidence="3">
    <location>
        <position position="269"/>
    </location>
    <ligand>
        <name>dimethylallyl diphosphate</name>
        <dbReference type="ChEBI" id="CHEBI:57623"/>
    </ligand>
</feature>
<dbReference type="STRING" id="155417.A0A4Q4TZ18"/>
<dbReference type="CDD" id="cd13929">
    <property type="entry name" value="PT-DMATS_CymD"/>
    <property type="match status" value="1"/>
</dbReference>
<feature type="binding site" evidence="3">
    <location>
        <position position="271"/>
    </location>
    <ligand>
        <name>dimethylallyl diphosphate</name>
        <dbReference type="ChEBI" id="CHEBI:57623"/>
    </ligand>
</feature>
<proteinExistence type="inferred from homology"/>
<dbReference type="InterPro" id="IPR033964">
    <property type="entry name" value="ABBA"/>
</dbReference>
<dbReference type="AlphaFoldDB" id="A0A4Q4TZ18"/>
<keyword evidence="6" id="KW-1185">Reference proteome</keyword>
<evidence type="ECO:0000313" key="6">
    <source>
        <dbReference type="Proteomes" id="UP000293360"/>
    </source>
</evidence>
<feature type="binding site" evidence="3">
    <location>
        <position position="102"/>
    </location>
    <ligand>
        <name>L-tryptophan</name>
        <dbReference type="ChEBI" id="CHEBI:57912"/>
    </ligand>
</feature>